<comment type="caution">
    <text evidence="2">The sequence shown here is derived from an EMBL/GenBank/DDBJ whole genome shotgun (WGS) entry which is preliminary data.</text>
</comment>
<proteinExistence type="predicted"/>
<dbReference type="Gene3D" id="3.90.550.10">
    <property type="entry name" value="Spore Coat Polysaccharide Biosynthesis Protein SpsA, Chain A"/>
    <property type="match status" value="1"/>
</dbReference>
<dbReference type="SUPFAM" id="SSF53448">
    <property type="entry name" value="Nucleotide-diphospho-sugar transferases"/>
    <property type="match status" value="1"/>
</dbReference>
<protein>
    <submittedName>
        <fullName evidence="2">Glycosyltransferase</fullName>
    </submittedName>
</protein>
<dbReference type="Pfam" id="PF00535">
    <property type="entry name" value="Glycos_transf_2"/>
    <property type="match status" value="1"/>
</dbReference>
<dbReference type="PANTHER" id="PTHR22916:SF3">
    <property type="entry name" value="UDP-GLCNAC:BETAGAL BETA-1,3-N-ACETYLGLUCOSAMINYLTRANSFERASE-LIKE PROTEIN 1"/>
    <property type="match status" value="1"/>
</dbReference>
<sequence length="249" mass="29032">MDDLVSIIMPAYNAEKYIEEAIESVLKQTYRNWELIIVNDCSIDATEQIVKKYQEQDERIKFHSLTENHGVANARNTALQNAVGRYIAFLDSDDMWLPEKLEKQIGFMKINNYVFTYHQYRHFASRDKVGKIVNIPLKLGYKEALKGNSMGCLTVCLDKSKIKPFLMPVQRHEDYITWLNVLKENEVEAYGLQSDLGRYRISSRDSISANKFKSAIWTWKVYRESQNLSILESICCFSYYIIGGVFKYV</sequence>
<dbReference type="CDD" id="cd00761">
    <property type="entry name" value="Glyco_tranf_GTA_type"/>
    <property type="match status" value="1"/>
</dbReference>
<feature type="domain" description="Glycosyltransferase 2-like" evidence="1">
    <location>
        <begin position="6"/>
        <end position="132"/>
    </location>
</feature>
<dbReference type="EMBL" id="WNBM01000001">
    <property type="protein sequence ID" value="MTT75398.1"/>
    <property type="molecule type" value="Genomic_DNA"/>
</dbReference>
<dbReference type="Proteomes" id="UP000484547">
    <property type="component" value="Unassembled WGS sequence"/>
</dbReference>
<accession>A0A7X2XFZ1</accession>
<evidence type="ECO:0000313" key="5">
    <source>
        <dbReference type="Proteomes" id="UP000484547"/>
    </source>
</evidence>
<dbReference type="PANTHER" id="PTHR22916">
    <property type="entry name" value="GLYCOSYLTRANSFERASE"/>
    <property type="match status" value="1"/>
</dbReference>
<reference evidence="4 5" key="1">
    <citation type="journal article" date="2019" name="Nat. Med.">
        <title>A library of human gut bacterial isolates paired with longitudinal multiomics data enables mechanistic microbiome research.</title>
        <authorList>
            <person name="Poyet M."/>
            <person name="Groussin M."/>
            <person name="Gibbons S.M."/>
            <person name="Avila-Pacheco J."/>
            <person name="Jiang X."/>
            <person name="Kearney S.M."/>
            <person name="Perrotta A.R."/>
            <person name="Berdy B."/>
            <person name="Zhao S."/>
            <person name="Lieberman T.D."/>
            <person name="Swanson P.K."/>
            <person name="Smith M."/>
            <person name="Roesemann S."/>
            <person name="Alexander J.E."/>
            <person name="Rich S.A."/>
            <person name="Livny J."/>
            <person name="Vlamakis H."/>
            <person name="Clish C."/>
            <person name="Bullock K."/>
            <person name="Deik A."/>
            <person name="Scott J."/>
            <person name="Pierce K.A."/>
            <person name="Xavier R.J."/>
            <person name="Alm E.J."/>
        </authorList>
    </citation>
    <scope>NUCLEOTIDE SEQUENCE [LARGE SCALE GENOMIC DNA]</scope>
    <source>
        <strain evidence="2 5">BIOML-A13</strain>
        <strain evidence="3 4">BIOML-A3</strain>
    </source>
</reference>
<evidence type="ECO:0000313" key="4">
    <source>
        <dbReference type="Proteomes" id="UP000443070"/>
    </source>
</evidence>
<keyword evidence="4" id="KW-1185">Reference proteome</keyword>
<dbReference type="InterPro" id="IPR029044">
    <property type="entry name" value="Nucleotide-diphossugar_trans"/>
</dbReference>
<evidence type="ECO:0000313" key="2">
    <source>
        <dbReference type="EMBL" id="MTT75398.1"/>
    </source>
</evidence>
<dbReference type="EMBL" id="WNBW01000001">
    <property type="protein sequence ID" value="MTU03531.1"/>
    <property type="molecule type" value="Genomic_DNA"/>
</dbReference>
<dbReference type="Proteomes" id="UP000443070">
    <property type="component" value="Unassembled WGS sequence"/>
</dbReference>
<keyword evidence="2" id="KW-0808">Transferase</keyword>
<evidence type="ECO:0000313" key="3">
    <source>
        <dbReference type="EMBL" id="MTU03531.1"/>
    </source>
</evidence>
<dbReference type="InterPro" id="IPR001173">
    <property type="entry name" value="Glyco_trans_2-like"/>
</dbReference>
<gene>
    <name evidence="2" type="ORF">GMD11_03810</name>
    <name evidence="3" type="ORF">GMD18_03815</name>
</gene>
<organism evidence="2 5">
    <name type="scientific">Phascolarctobacterium faecium</name>
    <dbReference type="NCBI Taxonomy" id="33025"/>
    <lineage>
        <taxon>Bacteria</taxon>
        <taxon>Bacillati</taxon>
        <taxon>Bacillota</taxon>
        <taxon>Negativicutes</taxon>
        <taxon>Acidaminococcales</taxon>
        <taxon>Acidaminococcaceae</taxon>
        <taxon>Phascolarctobacterium</taxon>
    </lineage>
</organism>
<dbReference type="AlphaFoldDB" id="A0A7X2XFZ1"/>
<dbReference type="GO" id="GO:0016758">
    <property type="term" value="F:hexosyltransferase activity"/>
    <property type="evidence" value="ECO:0007669"/>
    <property type="project" value="UniProtKB-ARBA"/>
</dbReference>
<evidence type="ECO:0000259" key="1">
    <source>
        <dbReference type="Pfam" id="PF00535"/>
    </source>
</evidence>
<name>A0A7X2XFZ1_9FIRM</name>